<dbReference type="AlphaFoldDB" id="A0A9D2EZA3"/>
<dbReference type="Proteomes" id="UP000824062">
    <property type="component" value="Unassembled WGS sequence"/>
</dbReference>
<reference evidence="1" key="1">
    <citation type="journal article" date="2021" name="PeerJ">
        <title>Extensive microbial diversity within the chicken gut microbiome revealed by metagenomics and culture.</title>
        <authorList>
            <person name="Gilroy R."/>
            <person name="Ravi A."/>
            <person name="Getino M."/>
            <person name="Pursley I."/>
            <person name="Horton D.L."/>
            <person name="Alikhan N.F."/>
            <person name="Baker D."/>
            <person name="Gharbi K."/>
            <person name="Hall N."/>
            <person name="Watson M."/>
            <person name="Adriaenssens E.M."/>
            <person name="Foster-Nyarko E."/>
            <person name="Jarju S."/>
            <person name="Secka A."/>
            <person name="Antonio M."/>
            <person name="Oren A."/>
            <person name="Chaudhuri R.R."/>
            <person name="La Ragione R."/>
            <person name="Hildebrand F."/>
            <person name="Pallen M.J."/>
        </authorList>
    </citation>
    <scope>NUCLEOTIDE SEQUENCE</scope>
    <source>
        <strain evidence="1">ChiHjej12B11-14209</strain>
    </source>
</reference>
<evidence type="ECO:0000313" key="1">
    <source>
        <dbReference type="EMBL" id="HIZ46171.1"/>
    </source>
</evidence>
<dbReference type="EMBL" id="DXBM01000036">
    <property type="protein sequence ID" value="HIZ46171.1"/>
    <property type="molecule type" value="Genomic_DNA"/>
</dbReference>
<name>A0A9D2EZA3_9ACTN</name>
<reference evidence="1" key="2">
    <citation type="submission" date="2021-04" db="EMBL/GenBank/DDBJ databases">
        <authorList>
            <person name="Gilroy R."/>
        </authorList>
    </citation>
    <scope>NUCLEOTIDE SEQUENCE</scope>
    <source>
        <strain evidence="1">ChiHjej12B11-14209</strain>
    </source>
</reference>
<comment type="caution">
    <text evidence="1">The sequence shown here is derived from an EMBL/GenBank/DDBJ whole genome shotgun (WGS) entry which is preliminary data.</text>
</comment>
<proteinExistence type="predicted"/>
<sequence length="245" mass="28050">MCQPYSKLKLRCAFKADWPDWDIDEDSFSRWADLDIDCPLLVTMMKEHETDLIERGDFDPDEWGTDETTLFDGVHLHIDGGHIVYHQPDWGADIEFTNVPKTIGEAFDNFIDTFWEEFPDTDTDELEELLRNAKDKLIADTNSFTWSYGDCAWQSDAAFLNEEDAHAYFQDTFQLAQVPAEDIAALRTALAKVRSCEAKEIGDEELLRHIEESLDERHIAFSYPSAPGDTTGAYECYLEVSIAEP</sequence>
<protein>
    <submittedName>
        <fullName evidence="1">Uncharacterized protein</fullName>
    </submittedName>
</protein>
<organism evidence="1 2">
    <name type="scientific">Candidatus Olsenella pullistercoris</name>
    <dbReference type="NCBI Taxonomy" id="2838712"/>
    <lineage>
        <taxon>Bacteria</taxon>
        <taxon>Bacillati</taxon>
        <taxon>Actinomycetota</taxon>
        <taxon>Coriobacteriia</taxon>
        <taxon>Coriobacteriales</taxon>
        <taxon>Atopobiaceae</taxon>
        <taxon>Olsenella</taxon>
    </lineage>
</organism>
<evidence type="ECO:0000313" key="2">
    <source>
        <dbReference type="Proteomes" id="UP000824062"/>
    </source>
</evidence>
<accession>A0A9D2EZA3</accession>
<gene>
    <name evidence="1" type="ORF">IAA19_04040</name>
</gene>